<accession>A0A0D9QMC8</accession>
<evidence type="ECO:0000313" key="4">
    <source>
        <dbReference type="EMBL" id="KJP88230.1"/>
    </source>
</evidence>
<feature type="region of interest" description="Disordered" evidence="1">
    <location>
        <begin position="595"/>
        <end position="874"/>
    </location>
</feature>
<feature type="compositionally biased region" description="Low complexity" evidence="1">
    <location>
        <begin position="248"/>
        <end position="263"/>
    </location>
</feature>
<feature type="compositionally biased region" description="Low complexity" evidence="1">
    <location>
        <begin position="629"/>
        <end position="664"/>
    </location>
</feature>
<feature type="transmembrane region" description="Helical" evidence="2">
    <location>
        <begin position="887"/>
        <end position="907"/>
    </location>
</feature>
<feature type="region of interest" description="Disordered" evidence="1">
    <location>
        <begin position="227"/>
        <end position="329"/>
    </location>
</feature>
<keyword evidence="5" id="KW-1185">Reference proteome</keyword>
<keyword evidence="2" id="KW-1133">Transmembrane helix</keyword>
<evidence type="ECO:0000313" key="5">
    <source>
        <dbReference type="Proteomes" id="UP000054561"/>
    </source>
</evidence>
<feature type="domain" description="Schizont-infected cell agglutination C-terminal" evidence="3">
    <location>
        <begin position="904"/>
        <end position="1008"/>
    </location>
</feature>
<sequence length="1446" mass="156582">MKEMQDQGTMKLMCEPGLDEETGRDFNEQQKDMCELTLIALHFKHGIELARIPVVKDGMDDEDKEIDNYMRCILVNIFMKKIIGMKCLEGPGGQFAFSLAHGILRNFEKKKVGNISCEEQDAREGGVKGVTAEDRGLWQIMERWLEDNRTTLTDGNVGVLGTDCKVARTGSTEGGRQDITQLKKKVENAMDDFGKDMAKKIQTILPHVKTCATKQCVKGIIHAEQKNDSLSTAPKGKGDGQSGPTPGKPAAAKPAAAHTAAKPVAEKPEKAPGATTTTGPGATTTTSVGGGSSGSGGGGGGAATSVAAKPVAAKPGSQPGPANTKTAAGENCDWSSILDEKRKQVYVLRNYTHKELQDLRTVLQGFVQYMDKKDQYMDAFGANCNNTGWNDIHKENVYYQEQTVADVMRCRLMSGALFYANGGNGSETSAQQGRGVMDEKEKQLRCEAANALGYILEKKYCHGSTAWRRGIKYAWKTVKAMAGPGGLGTTGPVIQEQCTECGYNIVNPVVRVINGEMADWLLTQGKIMDKIGTMETQLPCDQDWKVYTQDAGAKHDKGQVVQGAIYPEITKAEEEFRKKTKKAVDAVKKHMDKEIAEKEKEEQTATEAAPKTEGSGEDKTKDKGKATKPGGSQTTKPSSTPSPSVSGTGSTSNAATTPAPTQASKDSPANVSVTFIQDTSSSECSGSAVTVPQPAPAPAPAPVPPAGPPAAPPTTSTPSASGGGPPAAAAPGVGARGNAVQTTQAHNPSVDKTGENGPVGPPGETGASSPVHPVGQPGAPGEDGKPEGGGGGNDDPPPLNPPKPKPNPNPDQSGSSGSFSDADLANGVSGGEGKGGGGAGEKDAGPGAGVGGATRGSSDGGGPSLTPDTPSVAPGLTWDDVKPYTPAIIPAVVGMAVIAFFLWKYFAYLAQRRRTFRTVRDVPSPPLDEEILDHLQRGDLPPPDYGYTLISDTQTASAAERRGQRPPRVNRRTIIELHLEVLNECEEAEWENVKDDYWHIVVEEFMGGTQGHSSFPASGAHRDSATEHSTPHHATTHHSTRHTRLTRDPTETDSCPPNKEDPDPWSCMETIQLQTHPCPPNEDDPDPWRCMENIRLETDACAPHEDDHDPWSCMETMQLETEPGPPNEQDPDAWCCMEHIQLPPDASASNEDNPDPWSCMENIQLATDTSPPNAHDSDPWRCMETIQLETDPFPPNEDNPWNCMENTQFATHTSPPTADDPDAWCCMETIQLATDHSASNEEDRWSCMETIQLDAEQSRAHSDPGDATSHCTHWIPWIDRNKHLLQDCMTQPWFLQLALAWKQYQHQYAADEDNEYREFGEAATLQMKQHAWKKWVAQQHRQMRMHKAEWFQHLLHNVEEETVSPNGAVPAVHKDLEVDKVMAAEDMPQVRDLPESQLHQPPHMTKPLTAKTWMLLLACVIEQCAVESSMHDRELYVDALLQNMRH</sequence>
<dbReference type="OMA" id="WHIVVEE"/>
<feature type="region of interest" description="Disordered" evidence="1">
    <location>
        <begin position="1011"/>
        <end position="1066"/>
    </location>
</feature>
<name>A0A0D9QMC8_PLAFR</name>
<protein>
    <recommendedName>
        <fullName evidence="3">Schizont-infected cell agglutination C-terminal domain-containing protein</fullName>
    </recommendedName>
</protein>
<gene>
    <name evidence="4" type="ORF">AK88_02177</name>
</gene>
<evidence type="ECO:0000259" key="3">
    <source>
        <dbReference type="Pfam" id="PF12879"/>
    </source>
</evidence>
<proteinExistence type="predicted"/>
<reference evidence="4 5" key="1">
    <citation type="submission" date="2014-03" db="EMBL/GenBank/DDBJ databases">
        <title>The Genome Sequence of Plasmodium fragile nilgiri.</title>
        <authorList>
            <consortium name="The Broad Institute Genomics Platform"/>
            <consortium name="The Broad Institute Genome Sequencing Center for Infectious Disease"/>
            <person name="Neafsey D."/>
            <person name="Duraisingh M."/>
            <person name="Young S.K."/>
            <person name="Zeng Q."/>
            <person name="Gargeya S."/>
            <person name="Abouelleil A."/>
            <person name="Alvarado L."/>
            <person name="Chapman S.B."/>
            <person name="Gainer-Dewar J."/>
            <person name="Goldberg J."/>
            <person name="Griggs A."/>
            <person name="Gujja S."/>
            <person name="Hansen M."/>
            <person name="Howarth C."/>
            <person name="Imamovic A."/>
            <person name="Larimer J."/>
            <person name="Pearson M."/>
            <person name="Poon T.W."/>
            <person name="Priest M."/>
            <person name="Roberts A."/>
            <person name="Saif S."/>
            <person name="Shea T."/>
            <person name="Sykes S."/>
            <person name="Wortman J."/>
            <person name="Nusbaum C."/>
            <person name="Birren B."/>
        </authorList>
    </citation>
    <scope>NUCLEOTIDE SEQUENCE [LARGE SCALE GENOMIC DNA]</scope>
    <source>
        <strain evidence="5">nilgiri</strain>
    </source>
</reference>
<feature type="compositionally biased region" description="Basic and acidic residues" evidence="1">
    <location>
        <begin position="614"/>
        <end position="625"/>
    </location>
</feature>
<feature type="compositionally biased region" description="Pro residues" evidence="1">
    <location>
        <begin position="693"/>
        <end position="712"/>
    </location>
</feature>
<feature type="compositionally biased region" description="Polar residues" evidence="1">
    <location>
        <begin position="665"/>
        <end position="685"/>
    </location>
</feature>
<dbReference type="GeneID" id="24267491"/>
<feature type="compositionally biased region" description="Basic and acidic residues" evidence="1">
    <location>
        <begin position="1020"/>
        <end position="1030"/>
    </location>
</feature>
<dbReference type="VEuPathDB" id="PlasmoDB:AK88_02177"/>
<feature type="compositionally biased region" description="Gly residues" evidence="1">
    <location>
        <begin position="846"/>
        <end position="863"/>
    </location>
</feature>
<keyword evidence="2" id="KW-0812">Transmembrane</keyword>
<dbReference type="EMBL" id="KQ001664">
    <property type="protein sequence ID" value="KJP88230.1"/>
    <property type="molecule type" value="Genomic_DNA"/>
</dbReference>
<keyword evidence="2" id="KW-0472">Membrane</keyword>
<evidence type="ECO:0000256" key="1">
    <source>
        <dbReference type="SAM" id="MobiDB-lite"/>
    </source>
</evidence>
<feature type="compositionally biased region" description="Basic residues" evidence="1">
    <location>
        <begin position="1034"/>
        <end position="1044"/>
    </location>
</feature>
<evidence type="ECO:0000256" key="2">
    <source>
        <dbReference type="SAM" id="Phobius"/>
    </source>
</evidence>
<dbReference type="InterPro" id="IPR024288">
    <property type="entry name" value="SICA_C"/>
</dbReference>
<feature type="compositionally biased region" description="Gly residues" evidence="1">
    <location>
        <begin position="288"/>
        <end position="302"/>
    </location>
</feature>
<feature type="compositionally biased region" description="Low complexity" evidence="1">
    <location>
        <begin position="303"/>
        <end position="317"/>
    </location>
</feature>
<dbReference type="Pfam" id="PF12879">
    <property type="entry name" value="SICA_C"/>
    <property type="match status" value="1"/>
</dbReference>
<organism evidence="4 5">
    <name type="scientific">Plasmodium fragile</name>
    <dbReference type="NCBI Taxonomy" id="5857"/>
    <lineage>
        <taxon>Eukaryota</taxon>
        <taxon>Sar</taxon>
        <taxon>Alveolata</taxon>
        <taxon>Apicomplexa</taxon>
        <taxon>Aconoidasida</taxon>
        <taxon>Haemosporida</taxon>
        <taxon>Plasmodiidae</taxon>
        <taxon>Plasmodium</taxon>
        <taxon>Plasmodium (Plasmodium)</taxon>
    </lineage>
</organism>
<feature type="compositionally biased region" description="Gly residues" evidence="1">
    <location>
        <begin position="828"/>
        <end position="839"/>
    </location>
</feature>
<dbReference type="RefSeq" id="XP_012335234.1">
    <property type="nucleotide sequence ID" value="XM_012479811.1"/>
</dbReference>
<dbReference type="OrthoDB" id="375150at2759"/>
<feature type="compositionally biased region" description="Pro residues" evidence="1">
    <location>
        <begin position="795"/>
        <end position="809"/>
    </location>
</feature>
<dbReference type="Proteomes" id="UP000054561">
    <property type="component" value="Unassembled WGS sequence"/>
</dbReference>
<feature type="compositionally biased region" description="Low complexity" evidence="1">
    <location>
        <begin position="713"/>
        <end position="733"/>
    </location>
</feature>
<feature type="compositionally biased region" description="Low complexity" evidence="1">
    <location>
        <begin position="271"/>
        <end position="287"/>
    </location>
</feature>